<keyword evidence="2 5" id="KW-0812">Transmembrane</keyword>
<name>A0ABR2YS86_9CHLO</name>
<dbReference type="InterPro" id="IPR050186">
    <property type="entry name" value="TPT_transporter"/>
</dbReference>
<evidence type="ECO:0000256" key="4">
    <source>
        <dbReference type="ARBA" id="ARBA00023136"/>
    </source>
</evidence>
<dbReference type="Proteomes" id="UP001491310">
    <property type="component" value="Unassembled WGS sequence"/>
</dbReference>
<evidence type="ECO:0000256" key="3">
    <source>
        <dbReference type="ARBA" id="ARBA00022989"/>
    </source>
</evidence>
<dbReference type="InterPro" id="IPR004853">
    <property type="entry name" value="Sugar_P_trans_dom"/>
</dbReference>
<sequence length="347" mass="37926">MSDKGAMSPDKALFGQVVLNSLYVTLWITLSGTVILYNKWILAYYGFPYPITLTMWHMLFSSALAFLCVRTGYVPSVNMTANTYFRAVVPIGALFAGTLWLGNAAYLYLSVSFIQMLKALMPVAVFATGCSFGIETFSTSTFVNMLVVTTGVAIASYGEINFVVIGVVLQLISVLTESTRLTMVQILLQRRGLSLNPVTTMYYIAPASFAFLSIPWFFIECRPLLADTTIHFDSHIFVSNAAAAFGLNMAVFLLIGKTSALTMNIAGVIKDWLLIALSVLIFKAQVTKINLGGYSLAFVGVCWYNYKKLQGMKARTTAAAAQQKADLERHAGEMTNGEKAPLMGRSA</sequence>
<evidence type="ECO:0000259" key="6">
    <source>
        <dbReference type="Pfam" id="PF03151"/>
    </source>
</evidence>
<feature type="transmembrane region" description="Helical" evidence="5">
    <location>
        <begin position="237"/>
        <end position="256"/>
    </location>
</feature>
<feature type="transmembrane region" description="Helical" evidence="5">
    <location>
        <begin position="12"/>
        <end position="37"/>
    </location>
</feature>
<comment type="subcellular location">
    <subcellularLocation>
        <location evidence="1">Membrane</location>
        <topology evidence="1">Multi-pass membrane protein</topology>
    </subcellularLocation>
</comment>
<evidence type="ECO:0000313" key="7">
    <source>
        <dbReference type="EMBL" id="KAK9909667.1"/>
    </source>
</evidence>
<proteinExistence type="predicted"/>
<protein>
    <recommendedName>
        <fullName evidence="6">Sugar phosphate transporter domain-containing protein</fullName>
    </recommendedName>
</protein>
<keyword evidence="3 5" id="KW-1133">Transmembrane helix</keyword>
<feature type="transmembrane region" description="Helical" evidence="5">
    <location>
        <begin position="87"/>
        <end position="109"/>
    </location>
</feature>
<evidence type="ECO:0000256" key="1">
    <source>
        <dbReference type="ARBA" id="ARBA00004141"/>
    </source>
</evidence>
<keyword evidence="4 5" id="KW-0472">Membrane</keyword>
<evidence type="ECO:0000256" key="5">
    <source>
        <dbReference type="SAM" id="Phobius"/>
    </source>
</evidence>
<dbReference type="PANTHER" id="PTHR11132">
    <property type="entry name" value="SOLUTE CARRIER FAMILY 35"/>
    <property type="match status" value="1"/>
</dbReference>
<feature type="transmembrane region" description="Helical" evidence="5">
    <location>
        <begin position="49"/>
        <end position="67"/>
    </location>
</feature>
<gene>
    <name evidence="7" type="ORF">WJX75_005855</name>
</gene>
<evidence type="ECO:0000313" key="8">
    <source>
        <dbReference type="Proteomes" id="UP001491310"/>
    </source>
</evidence>
<feature type="domain" description="Sugar phosphate transporter" evidence="6">
    <location>
        <begin position="22"/>
        <end position="305"/>
    </location>
</feature>
<organism evidence="7 8">
    <name type="scientific">Coccomyxa subellipsoidea</name>
    <dbReference type="NCBI Taxonomy" id="248742"/>
    <lineage>
        <taxon>Eukaryota</taxon>
        <taxon>Viridiplantae</taxon>
        <taxon>Chlorophyta</taxon>
        <taxon>core chlorophytes</taxon>
        <taxon>Trebouxiophyceae</taxon>
        <taxon>Trebouxiophyceae incertae sedis</taxon>
        <taxon>Coccomyxaceae</taxon>
        <taxon>Coccomyxa</taxon>
    </lineage>
</organism>
<feature type="transmembrane region" description="Helical" evidence="5">
    <location>
        <begin position="154"/>
        <end position="175"/>
    </location>
</feature>
<dbReference type="Pfam" id="PF03151">
    <property type="entry name" value="TPT"/>
    <property type="match status" value="1"/>
</dbReference>
<feature type="transmembrane region" description="Helical" evidence="5">
    <location>
        <begin position="195"/>
        <end position="217"/>
    </location>
</feature>
<feature type="transmembrane region" description="Helical" evidence="5">
    <location>
        <begin position="263"/>
        <end position="282"/>
    </location>
</feature>
<evidence type="ECO:0000256" key="2">
    <source>
        <dbReference type="ARBA" id="ARBA00022692"/>
    </source>
</evidence>
<reference evidence="7 8" key="1">
    <citation type="journal article" date="2024" name="Nat. Commun.">
        <title>Phylogenomics reveals the evolutionary origins of lichenization in chlorophyte algae.</title>
        <authorList>
            <person name="Puginier C."/>
            <person name="Libourel C."/>
            <person name="Otte J."/>
            <person name="Skaloud P."/>
            <person name="Haon M."/>
            <person name="Grisel S."/>
            <person name="Petersen M."/>
            <person name="Berrin J.G."/>
            <person name="Delaux P.M."/>
            <person name="Dal Grande F."/>
            <person name="Keller J."/>
        </authorList>
    </citation>
    <scope>NUCLEOTIDE SEQUENCE [LARGE SCALE GENOMIC DNA]</scope>
    <source>
        <strain evidence="7 8">SAG 216-7</strain>
    </source>
</reference>
<comment type="caution">
    <text evidence="7">The sequence shown here is derived from an EMBL/GenBank/DDBJ whole genome shotgun (WGS) entry which is preliminary data.</text>
</comment>
<keyword evidence="8" id="KW-1185">Reference proteome</keyword>
<dbReference type="EMBL" id="JALJOT010000006">
    <property type="protein sequence ID" value="KAK9909667.1"/>
    <property type="molecule type" value="Genomic_DNA"/>
</dbReference>
<accession>A0ABR2YS86</accession>
<feature type="transmembrane region" description="Helical" evidence="5">
    <location>
        <begin position="288"/>
        <end position="306"/>
    </location>
</feature>